<reference evidence="3" key="1">
    <citation type="journal article" date="2006" name="PLoS Biol.">
        <title>Macronuclear genome sequence of the ciliate Tetrahymena thermophila, a model eukaryote.</title>
        <authorList>
            <person name="Eisen J.A."/>
            <person name="Coyne R.S."/>
            <person name="Wu M."/>
            <person name="Wu D."/>
            <person name="Thiagarajan M."/>
            <person name="Wortman J.R."/>
            <person name="Badger J.H."/>
            <person name="Ren Q."/>
            <person name="Amedeo P."/>
            <person name="Jones K.M."/>
            <person name="Tallon L.J."/>
            <person name="Delcher A.L."/>
            <person name="Salzberg S.L."/>
            <person name="Silva J.C."/>
            <person name="Haas B.J."/>
            <person name="Majoros W.H."/>
            <person name="Farzad M."/>
            <person name="Carlton J.M."/>
            <person name="Smith R.K. Jr."/>
            <person name="Garg J."/>
            <person name="Pearlman R.E."/>
            <person name="Karrer K.M."/>
            <person name="Sun L."/>
            <person name="Manning G."/>
            <person name="Elde N.C."/>
            <person name="Turkewitz A.P."/>
            <person name="Asai D.J."/>
            <person name="Wilkes D.E."/>
            <person name="Wang Y."/>
            <person name="Cai H."/>
            <person name="Collins K."/>
            <person name="Stewart B.A."/>
            <person name="Lee S.R."/>
            <person name="Wilamowska K."/>
            <person name="Weinberg Z."/>
            <person name="Ruzzo W.L."/>
            <person name="Wloga D."/>
            <person name="Gaertig J."/>
            <person name="Frankel J."/>
            <person name="Tsao C.-C."/>
            <person name="Gorovsky M.A."/>
            <person name="Keeling P.J."/>
            <person name="Waller R.F."/>
            <person name="Patron N.J."/>
            <person name="Cherry J.M."/>
            <person name="Stover N.A."/>
            <person name="Krieger C.J."/>
            <person name="del Toro C."/>
            <person name="Ryder H.F."/>
            <person name="Williamson S.C."/>
            <person name="Barbeau R.A."/>
            <person name="Hamilton E.P."/>
            <person name="Orias E."/>
        </authorList>
    </citation>
    <scope>NUCLEOTIDE SEQUENCE [LARGE SCALE GENOMIC DNA]</scope>
    <source>
        <strain evidence="3">SB210</strain>
    </source>
</reference>
<accession>I7M7A3</accession>
<protein>
    <recommendedName>
        <fullName evidence="4">Transmembrane protein</fullName>
    </recommendedName>
</protein>
<sequence length="158" mass="18197">MSSLKILVPLVLLAVSVNCMTKQLQLTQNEKNIILEAAQSAEPLQKDELKSLFIDVIIRTMQNYNWQSDTFPQMFSEEIVASLLGDQKESISAKDLETFVEEGQFSKIYQNYFKRVVSFLAKSLEQDQADLEENFEIYSLSFDTYYILNYSIPKANIV</sequence>
<gene>
    <name evidence="2" type="ORF">TTHERM_00143580</name>
</gene>
<evidence type="ECO:0000256" key="1">
    <source>
        <dbReference type="SAM" id="SignalP"/>
    </source>
</evidence>
<organism evidence="2 3">
    <name type="scientific">Tetrahymena thermophila (strain SB210)</name>
    <dbReference type="NCBI Taxonomy" id="312017"/>
    <lineage>
        <taxon>Eukaryota</taxon>
        <taxon>Sar</taxon>
        <taxon>Alveolata</taxon>
        <taxon>Ciliophora</taxon>
        <taxon>Intramacronucleata</taxon>
        <taxon>Oligohymenophorea</taxon>
        <taxon>Hymenostomatida</taxon>
        <taxon>Tetrahymenina</taxon>
        <taxon>Tetrahymenidae</taxon>
        <taxon>Tetrahymena</taxon>
    </lineage>
</organism>
<feature type="signal peptide" evidence="1">
    <location>
        <begin position="1"/>
        <end position="19"/>
    </location>
</feature>
<keyword evidence="3" id="KW-1185">Reference proteome</keyword>
<dbReference type="RefSeq" id="XP_001011097.1">
    <property type="nucleotide sequence ID" value="XM_001011097.3"/>
</dbReference>
<evidence type="ECO:0000313" key="2">
    <source>
        <dbReference type="EMBL" id="EAR90852.1"/>
    </source>
</evidence>
<dbReference type="EMBL" id="GG662793">
    <property type="protein sequence ID" value="EAR90852.1"/>
    <property type="molecule type" value="Genomic_DNA"/>
</dbReference>
<feature type="chain" id="PRO_5003712249" description="Transmembrane protein" evidence="1">
    <location>
        <begin position="20"/>
        <end position="158"/>
    </location>
</feature>
<keyword evidence="1" id="KW-0732">Signal</keyword>
<evidence type="ECO:0008006" key="4">
    <source>
        <dbReference type="Google" id="ProtNLM"/>
    </source>
</evidence>
<proteinExistence type="predicted"/>
<evidence type="ECO:0000313" key="3">
    <source>
        <dbReference type="Proteomes" id="UP000009168"/>
    </source>
</evidence>
<dbReference type="AlphaFoldDB" id="I7M7A3"/>
<dbReference type="HOGENOM" id="CLU_1672808_0_0_1"/>
<dbReference type="Proteomes" id="UP000009168">
    <property type="component" value="Unassembled WGS sequence"/>
</dbReference>
<name>I7M7A3_TETTS</name>
<dbReference type="InParanoid" id="I7M7A3"/>
<dbReference type="KEGG" id="tet:TTHERM_00143580"/>
<dbReference type="GeneID" id="7827522"/>